<dbReference type="Proteomes" id="UP000219994">
    <property type="component" value="Unassembled WGS sequence"/>
</dbReference>
<name>A0A2A6FNP9_9MICO</name>
<protein>
    <submittedName>
        <fullName evidence="1">Uncharacterized protein</fullName>
    </submittedName>
</protein>
<accession>A0A2A6FNP9</accession>
<dbReference type="EMBL" id="NAEP01000051">
    <property type="protein sequence ID" value="PDQ34514.1"/>
    <property type="molecule type" value="Genomic_DNA"/>
</dbReference>
<comment type="caution">
    <text evidence="1">The sequence shown here is derived from an EMBL/GenBank/DDBJ whole genome shotgun (WGS) entry which is preliminary data.</text>
</comment>
<evidence type="ECO:0000313" key="1">
    <source>
        <dbReference type="EMBL" id="PDQ34514.1"/>
    </source>
</evidence>
<evidence type="ECO:0000313" key="2">
    <source>
        <dbReference type="Proteomes" id="UP000219994"/>
    </source>
</evidence>
<gene>
    <name evidence="1" type="ORF">B5766_10705</name>
</gene>
<reference evidence="2" key="1">
    <citation type="submission" date="2017-03" db="EMBL/GenBank/DDBJ databases">
        <authorList>
            <person name="Lund M.B."/>
        </authorList>
    </citation>
    <scope>NUCLEOTIDE SEQUENCE [LARGE SCALE GENOMIC DNA]</scope>
</reference>
<dbReference type="AlphaFoldDB" id="A0A2A6FNP9"/>
<sequence length="59" mass="6485">MNAGLFRRAECACRVRVDSVRDYGVDAGFGLERDVLVFIDDDACEQCPVQEPAFSGFAP</sequence>
<organism evidence="1 2">
    <name type="scientific">Candidatus Lumbricidiphila eiseniae</name>
    <dbReference type="NCBI Taxonomy" id="1969409"/>
    <lineage>
        <taxon>Bacteria</taxon>
        <taxon>Bacillati</taxon>
        <taxon>Actinomycetota</taxon>
        <taxon>Actinomycetes</taxon>
        <taxon>Micrococcales</taxon>
        <taxon>Microbacteriaceae</taxon>
        <taxon>Candidatus Lumbricidiphila</taxon>
    </lineage>
</organism>
<proteinExistence type="predicted"/>